<evidence type="ECO:0000313" key="2">
    <source>
        <dbReference type="EMBL" id="CAK9118776.1"/>
    </source>
</evidence>
<dbReference type="EMBL" id="CAXAMN010029127">
    <property type="protein sequence ID" value="CAK9118776.1"/>
    <property type="molecule type" value="Genomic_DNA"/>
</dbReference>
<comment type="caution">
    <text evidence="2">The sequence shown here is derived from an EMBL/GenBank/DDBJ whole genome shotgun (WGS) entry which is preliminary data.</text>
</comment>
<dbReference type="Proteomes" id="UP001642484">
    <property type="component" value="Unassembled WGS sequence"/>
</dbReference>
<gene>
    <name evidence="2" type="ORF">CCMP2556_LOCUS55775</name>
</gene>
<name>A0ABP0T298_9DINO</name>
<organism evidence="2 3">
    <name type="scientific">Durusdinium trenchii</name>
    <dbReference type="NCBI Taxonomy" id="1381693"/>
    <lineage>
        <taxon>Eukaryota</taxon>
        <taxon>Sar</taxon>
        <taxon>Alveolata</taxon>
        <taxon>Dinophyceae</taxon>
        <taxon>Suessiales</taxon>
        <taxon>Symbiodiniaceae</taxon>
        <taxon>Durusdinium</taxon>
    </lineage>
</organism>
<protein>
    <recommendedName>
        <fullName evidence="4">Ubiquitin-like domain-containing protein</fullName>
    </recommendedName>
</protein>
<reference evidence="2 3" key="1">
    <citation type="submission" date="2024-02" db="EMBL/GenBank/DDBJ databases">
        <authorList>
            <person name="Chen Y."/>
            <person name="Shah S."/>
            <person name="Dougan E. K."/>
            <person name="Thang M."/>
            <person name="Chan C."/>
        </authorList>
    </citation>
    <scope>NUCLEOTIDE SEQUENCE [LARGE SCALE GENOMIC DNA]</scope>
</reference>
<feature type="region of interest" description="Disordered" evidence="1">
    <location>
        <begin position="249"/>
        <end position="300"/>
    </location>
</feature>
<sequence length="430" mass="47501">MLVAKPLFPVVLHVLFHHFPSRHTSSCRICISVPKRKRPPPANALGTQRTCPNTITPLSTSVRAEQEELKLRESMGYDAKKMAELWSAPPPLKELELKLTHYQNDDQQLTLTVVNNLLVRQLKERIVEEVGRGTPSKIMLSVSGENALNDDVALSSLENEIQGGLLVMGIDMSKGKEVRIKLVHAASDTPQSLTLTVLDTVTMLELRRQIMERLGETSLSKCKLVRRVAAGGFQGLGDDERLNKKRELLFGNPEEDPPVTSKAEEAPKKVSEGTKPKAKPKAEQTAPKKEVSQLKAAEEVKPKVQSAKELSVAQPREMHVKITHLLEADQEMSLGVSSDFLVRELKDFSIARMKSDGTDPVKARASLGPLFASACMAPLRNRQLPVSKKGFEDFFAVVWQNRSDPKIVALTSRIEGLLGVPAGQWFGFAS</sequence>
<keyword evidence="3" id="KW-1185">Reference proteome</keyword>
<feature type="compositionally biased region" description="Basic and acidic residues" evidence="1">
    <location>
        <begin position="262"/>
        <end position="300"/>
    </location>
</feature>
<evidence type="ECO:0000256" key="1">
    <source>
        <dbReference type="SAM" id="MobiDB-lite"/>
    </source>
</evidence>
<evidence type="ECO:0000313" key="3">
    <source>
        <dbReference type="Proteomes" id="UP001642484"/>
    </source>
</evidence>
<accession>A0ABP0T298</accession>
<proteinExistence type="predicted"/>
<evidence type="ECO:0008006" key="4">
    <source>
        <dbReference type="Google" id="ProtNLM"/>
    </source>
</evidence>